<evidence type="ECO:0000256" key="3">
    <source>
        <dbReference type="ARBA" id="ARBA00022806"/>
    </source>
</evidence>
<feature type="binding site" evidence="9">
    <location>
        <begin position="26"/>
        <end position="33"/>
    </location>
    <ligand>
        <name>ATP</name>
        <dbReference type="ChEBI" id="CHEBI:30616"/>
    </ligand>
</feature>
<evidence type="ECO:0000256" key="5">
    <source>
        <dbReference type="ARBA" id="ARBA00023235"/>
    </source>
</evidence>
<keyword evidence="4 9" id="KW-0067">ATP-binding</keyword>
<sequence>MGLPNPVGLQSEVLYLPERGHYVVLGTAGSGKTTLAILRAAFLAKTDCNPGEKVMLVTFNKALVTYLKSISATARNIDVINYHKFARGYLANRGLMGRNDIIPAYSRLHWTKSELIKQAYVLVKEEEDSSVFERPVEVFFEEINWIQKMGITDISDYEKIERTGRGSTRITRSNRKYFFMVYLEYLKLREENNRKYDLEDLAYYVREELGRDESTRMYKHIIIDEGQDFSPTMLQSLAKAISSNGSLTYFGDVAQQIYGSRISWRSAGFINPQIWRFEQNYRNTKEIAKLGLAISRMPYFKEDVDLIEPLFPRASGPLPALIHFQNEEEELNYFIDQVADLYETETVAVLVRDRDAVSIVGAKLRSAGLRPRELKGDMGFWDSSPGVFVGTYHSAKGLEFDTVILPFCNNKRLPDKDKILSLESREEALSDEIKLLYVGVTRAKRGLFISYSGEITEMLPLNSELYQEFEL</sequence>
<proteinExistence type="predicted"/>
<evidence type="ECO:0000256" key="8">
    <source>
        <dbReference type="ARBA" id="ARBA00048988"/>
    </source>
</evidence>
<dbReference type="InterPro" id="IPR014017">
    <property type="entry name" value="DNA_helicase_UvrD-like_C"/>
</dbReference>
<keyword evidence="3 9" id="KW-0347">Helicase</keyword>
<dbReference type="InterPro" id="IPR014016">
    <property type="entry name" value="UvrD-like_ATP-bd"/>
</dbReference>
<reference evidence="11 12" key="1">
    <citation type="submission" date="2023-07" db="EMBL/GenBank/DDBJ databases">
        <title>Sorghum-associated microbial communities from plants grown in Nebraska, USA.</title>
        <authorList>
            <person name="Schachtman D."/>
        </authorList>
    </citation>
    <scope>NUCLEOTIDE SEQUENCE [LARGE SCALE GENOMIC DNA]</scope>
    <source>
        <strain evidence="11 12">BE211</strain>
    </source>
</reference>
<organism evidence="11 12">
    <name type="scientific">Fictibacillus barbaricus</name>
    <dbReference type="NCBI Taxonomy" id="182136"/>
    <lineage>
        <taxon>Bacteria</taxon>
        <taxon>Bacillati</taxon>
        <taxon>Bacillota</taxon>
        <taxon>Bacilli</taxon>
        <taxon>Bacillales</taxon>
        <taxon>Fictibacillaceae</taxon>
        <taxon>Fictibacillus</taxon>
    </lineage>
</organism>
<dbReference type="SUPFAM" id="SSF52540">
    <property type="entry name" value="P-loop containing nucleoside triphosphate hydrolases"/>
    <property type="match status" value="1"/>
</dbReference>
<dbReference type="EC" id="5.6.2.4" evidence="7"/>
<comment type="catalytic activity">
    <reaction evidence="6">
        <text>Couples ATP hydrolysis with the unwinding of duplex DNA by translocating in the 3'-5' direction.</text>
        <dbReference type="EC" id="5.6.2.4"/>
    </reaction>
</comment>
<comment type="catalytic activity">
    <reaction evidence="8">
        <text>ATP + H2O = ADP + phosphate + H(+)</text>
        <dbReference type="Rhea" id="RHEA:13065"/>
        <dbReference type="ChEBI" id="CHEBI:15377"/>
        <dbReference type="ChEBI" id="CHEBI:15378"/>
        <dbReference type="ChEBI" id="CHEBI:30616"/>
        <dbReference type="ChEBI" id="CHEBI:43474"/>
        <dbReference type="ChEBI" id="CHEBI:456216"/>
        <dbReference type="EC" id="5.6.2.4"/>
    </reaction>
</comment>
<dbReference type="EMBL" id="JAVDWA010000014">
    <property type="protein sequence ID" value="MDR7074967.1"/>
    <property type="molecule type" value="Genomic_DNA"/>
</dbReference>
<evidence type="ECO:0000313" key="12">
    <source>
        <dbReference type="Proteomes" id="UP001258181"/>
    </source>
</evidence>
<evidence type="ECO:0000256" key="1">
    <source>
        <dbReference type="ARBA" id="ARBA00022741"/>
    </source>
</evidence>
<dbReference type="PANTHER" id="PTHR11070:SF3">
    <property type="entry name" value="DNA 3'-5' HELICASE"/>
    <property type="match status" value="1"/>
</dbReference>
<evidence type="ECO:0000313" key="11">
    <source>
        <dbReference type="EMBL" id="MDR7074967.1"/>
    </source>
</evidence>
<dbReference type="Pfam" id="PF13361">
    <property type="entry name" value="UvrD_C"/>
    <property type="match status" value="1"/>
</dbReference>
<comment type="caution">
    <text evidence="11">The sequence shown here is derived from an EMBL/GenBank/DDBJ whole genome shotgun (WGS) entry which is preliminary data.</text>
</comment>
<dbReference type="PANTHER" id="PTHR11070">
    <property type="entry name" value="UVRD / RECB / PCRA DNA HELICASE FAMILY MEMBER"/>
    <property type="match status" value="1"/>
</dbReference>
<dbReference type="PROSITE" id="PS51198">
    <property type="entry name" value="UVRD_HELICASE_ATP_BIND"/>
    <property type="match status" value="1"/>
</dbReference>
<evidence type="ECO:0000256" key="2">
    <source>
        <dbReference type="ARBA" id="ARBA00022801"/>
    </source>
</evidence>
<dbReference type="Gene3D" id="3.40.50.300">
    <property type="entry name" value="P-loop containing nucleotide triphosphate hydrolases"/>
    <property type="match status" value="2"/>
</dbReference>
<keyword evidence="1 9" id="KW-0547">Nucleotide-binding</keyword>
<name>A0ABU1U6C6_9BACL</name>
<dbReference type="Pfam" id="PF00580">
    <property type="entry name" value="UvrD-helicase"/>
    <property type="match status" value="1"/>
</dbReference>
<dbReference type="Proteomes" id="UP001258181">
    <property type="component" value="Unassembled WGS sequence"/>
</dbReference>
<evidence type="ECO:0000256" key="6">
    <source>
        <dbReference type="ARBA" id="ARBA00034617"/>
    </source>
</evidence>
<dbReference type="RefSeq" id="WP_310262828.1">
    <property type="nucleotide sequence ID" value="NZ_JAVDWA010000014.1"/>
</dbReference>
<evidence type="ECO:0000256" key="9">
    <source>
        <dbReference type="PROSITE-ProRule" id="PRU00560"/>
    </source>
</evidence>
<dbReference type="InterPro" id="IPR000212">
    <property type="entry name" value="DNA_helicase_UvrD/REP"/>
</dbReference>
<gene>
    <name evidence="11" type="ORF">J2X07_003991</name>
</gene>
<evidence type="ECO:0000259" key="10">
    <source>
        <dbReference type="PROSITE" id="PS51198"/>
    </source>
</evidence>
<dbReference type="GO" id="GO:0004386">
    <property type="term" value="F:helicase activity"/>
    <property type="evidence" value="ECO:0007669"/>
    <property type="project" value="UniProtKB-KW"/>
</dbReference>
<protein>
    <recommendedName>
        <fullName evidence="7">DNA 3'-5' helicase</fullName>
        <ecNumber evidence="7">5.6.2.4</ecNumber>
    </recommendedName>
</protein>
<feature type="domain" description="UvrD-like helicase ATP-binding" evidence="10">
    <location>
        <begin position="5"/>
        <end position="296"/>
    </location>
</feature>
<keyword evidence="12" id="KW-1185">Reference proteome</keyword>
<dbReference type="InterPro" id="IPR027417">
    <property type="entry name" value="P-loop_NTPase"/>
</dbReference>
<evidence type="ECO:0000256" key="7">
    <source>
        <dbReference type="ARBA" id="ARBA00034808"/>
    </source>
</evidence>
<accession>A0ABU1U6C6</accession>
<evidence type="ECO:0000256" key="4">
    <source>
        <dbReference type="ARBA" id="ARBA00022840"/>
    </source>
</evidence>
<keyword evidence="5" id="KW-0413">Isomerase</keyword>
<keyword evidence="2 9" id="KW-0378">Hydrolase</keyword>